<feature type="binding site" evidence="8">
    <location>
        <position position="71"/>
    </location>
    <ligand>
        <name>GTP</name>
        <dbReference type="ChEBI" id="CHEBI:37565"/>
    </ligand>
</feature>
<keyword evidence="6 8" id="KW-0342">GTP-binding</keyword>
<dbReference type="GO" id="GO:0005737">
    <property type="term" value="C:cytoplasm"/>
    <property type="evidence" value="ECO:0007669"/>
    <property type="project" value="UniProtKB-SubCell"/>
</dbReference>
<dbReference type="Pfam" id="PF12804">
    <property type="entry name" value="NTP_transf_3"/>
    <property type="match status" value="1"/>
</dbReference>
<keyword evidence="1 8" id="KW-0963">Cytoplasm</keyword>
<comment type="function">
    <text evidence="8">Transfers a GMP moiety from GTP to Mo-molybdopterin (Mo-MPT) cofactor (Moco or molybdenum cofactor) to form Mo-molybdopterin guanine dinucleotide (Mo-MGD) cofactor.</text>
</comment>
<evidence type="ECO:0000256" key="4">
    <source>
        <dbReference type="ARBA" id="ARBA00022741"/>
    </source>
</evidence>
<feature type="binding site" evidence="8">
    <location>
        <position position="25"/>
    </location>
    <ligand>
        <name>GTP</name>
        <dbReference type="ChEBI" id="CHEBI:37565"/>
    </ligand>
</feature>
<comment type="subcellular location">
    <subcellularLocation>
        <location evidence="8">Cytoplasm</location>
    </subcellularLocation>
</comment>
<feature type="domain" description="MobA-like NTP transferase" evidence="9">
    <location>
        <begin position="9"/>
        <end position="165"/>
    </location>
</feature>
<dbReference type="PANTHER" id="PTHR19136">
    <property type="entry name" value="MOLYBDENUM COFACTOR GUANYLYLTRANSFERASE"/>
    <property type="match status" value="1"/>
</dbReference>
<feature type="binding site" evidence="8">
    <location>
        <position position="101"/>
    </location>
    <ligand>
        <name>GTP</name>
        <dbReference type="ChEBI" id="CHEBI:37565"/>
    </ligand>
</feature>
<sequence>MDNRGGITGVVLAGGQGRRMGGVDKGLVELSGRSLVSHVLSVMAPQVGPVMINANRHHDVYAALGYPVVADIITGSAGPLAGFHAALKAASTPLVLMVPCDTPALPDALVASLLASLEGHGVDIVFACDQERAHPAIVLLKRHLVDDLEKYLVDGGRKIDQWYARHPHASCQFDDERAFININTPNDRDAFGR</sequence>
<dbReference type="AlphaFoldDB" id="A0A240UTJ7"/>
<evidence type="ECO:0000256" key="1">
    <source>
        <dbReference type="ARBA" id="ARBA00022490"/>
    </source>
</evidence>
<keyword evidence="11" id="KW-1185">Reference proteome</keyword>
<comment type="cofactor">
    <cofactor evidence="8">
        <name>Mg(2+)</name>
        <dbReference type="ChEBI" id="CHEBI:18420"/>
    </cofactor>
</comment>
<evidence type="ECO:0000313" key="10">
    <source>
        <dbReference type="EMBL" id="ART64837.1"/>
    </source>
</evidence>
<evidence type="ECO:0000313" key="11">
    <source>
        <dbReference type="Proteomes" id="UP000194457"/>
    </source>
</evidence>
<comment type="domain">
    <text evidence="8">The N-terminal domain determines nucleotide recognition and specific binding, while the C-terminal domain determines the specific binding to the target protein.</text>
</comment>
<dbReference type="GO" id="GO:0061603">
    <property type="term" value="F:molybdenum cofactor guanylyltransferase activity"/>
    <property type="evidence" value="ECO:0007669"/>
    <property type="project" value="UniProtKB-EC"/>
</dbReference>
<dbReference type="GO" id="GO:0046872">
    <property type="term" value="F:metal ion binding"/>
    <property type="evidence" value="ECO:0007669"/>
    <property type="project" value="UniProtKB-KW"/>
</dbReference>
<dbReference type="InterPro" id="IPR029044">
    <property type="entry name" value="Nucleotide-diphossugar_trans"/>
</dbReference>
<comment type="catalytic activity">
    <reaction evidence="8">
        <text>Mo-molybdopterin + GTP + H(+) = Mo-molybdopterin guanine dinucleotide + diphosphate</text>
        <dbReference type="Rhea" id="RHEA:34243"/>
        <dbReference type="ChEBI" id="CHEBI:15378"/>
        <dbReference type="ChEBI" id="CHEBI:33019"/>
        <dbReference type="ChEBI" id="CHEBI:37565"/>
        <dbReference type="ChEBI" id="CHEBI:71302"/>
        <dbReference type="ChEBI" id="CHEBI:71310"/>
        <dbReference type="EC" id="2.7.7.77"/>
    </reaction>
</comment>
<dbReference type="GO" id="GO:0005525">
    <property type="term" value="F:GTP binding"/>
    <property type="evidence" value="ECO:0007669"/>
    <property type="project" value="UniProtKB-UniRule"/>
</dbReference>
<keyword evidence="4 8" id="KW-0547">Nucleotide-binding</keyword>
<evidence type="ECO:0000256" key="2">
    <source>
        <dbReference type="ARBA" id="ARBA00022679"/>
    </source>
</evidence>
<keyword evidence="2 8" id="KW-0808">Transferase</keyword>
<keyword evidence="7 8" id="KW-0501">Molybdenum cofactor biosynthesis</keyword>
<dbReference type="GO" id="GO:1902758">
    <property type="term" value="P:bis(molybdopterin guanine dinucleotide)molybdenum biosynthetic process"/>
    <property type="evidence" value="ECO:0007669"/>
    <property type="project" value="TreeGrafter"/>
</dbReference>
<dbReference type="OrthoDB" id="9788394at2"/>
<comment type="similarity">
    <text evidence="8">Belongs to the MobA family.</text>
</comment>
<evidence type="ECO:0000256" key="7">
    <source>
        <dbReference type="ARBA" id="ARBA00023150"/>
    </source>
</evidence>
<dbReference type="InterPro" id="IPR025877">
    <property type="entry name" value="MobA-like_NTP_Trfase"/>
</dbReference>
<comment type="subunit">
    <text evidence="8">Monomer.</text>
</comment>
<evidence type="ECO:0000256" key="6">
    <source>
        <dbReference type="ARBA" id="ARBA00023134"/>
    </source>
</evidence>
<feature type="binding site" evidence="8">
    <location>
        <position position="53"/>
    </location>
    <ligand>
        <name>GTP</name>
        <dbReference type="ChEBI" id="CHEBI:37565"/>
    </ligand>
</feature>
<evidence type="ECO:0000256" key="3">
    <source>
        <dbReference type="ARBA" id="ARBA00022723"/>
    </source>
</evidence>
<dbReference type="EMBL" id="CP021358">
    <property type="protein sequence ID" value="ART64837.1"/>
    <property type="molecule type" value="Genomic_DNA"/>
</dbReference>
<feature type="binding site" evidence="8">
    <location>
        <begin position="12"/>
        <end position="14"/>
    </location>
    <ligand>
        <name>GTP</name>
        <dbReference type="ChEBI" id="CHEBI:37565"/>
    </ligand>
</feature>
<feature type="binding site" evidence="8">
    <location>
        <position position="101"/>
    </location>
    <ligand>
        <name>Mg(2+)</name>
        <dbReference type="ChEBI" id="CHEBI:18420"/>
    </ligand>
</feature>
<dbReference type="Proteomes" id="UP000194457">
    <property type="component" value="Chromosome"/>
</dbReference>
<dbReference type="KEGG" id="kma:B9H00_16060"/>
<dbReference type="NCBIfam" id="TIGR02665">
    <property type="entry name" value="molyb_mobA"/>
    <property type="match status" value="1"/>
</dbReference>
<name>A0A240UTJ7_9GAMM</name>
<dbReference type="CDD" id="cd02503">
    <property type="entry name" value="MobA"/>
    <property type="match status" value="1"/>
</dbReference>
<dbReference type="InterPro" id="IPR013482">
    <property type="entry name" value="Molybde_CF_guanTrfase"/>
</dbReference>
<reference evidence="10 11" key="1">
    <citation type="submission" date="2017-05" db="EMBL/GenBank/DDBJ databases">
        <authorList>
            <person name="Song R."/>
            <person name="Chenine A.L."/>
            <person name="Ruprecht R.M."/>
        </authorList>
    </citation>
    <scope>NUCLEOTIDE SEQUENCE [LARGE SCALE GENOMIC DNA]</scope>
    <source>
        <strain evidence="10">SW32</strain>
    </source>
</reference>
<evidence type="ECO:0000259" key="9">
    <source>
        <dbReference type="Pfam" id="PF12804"/>
    </source>
</evidence>
<gene>
    <name evidence="8" type="primary">mobA</name>
    <name evidence="10" type="ORF">B9H00_16060</name>
</gene>
<accession>A0A240UTJ7</accession>
<keyword evidence="5 8" id="KW-0460">Magnesium</keyword>
<evidence type="ECO:0000256" key="5">
    <source>
        <dbReference type="ARBA" id="ARBA00022842"/>
    </source>
</evidence>
<dbReference type="HAMAP" id="MF_00316">
    <property type="entry name" value="MobA"/>
    <property type="match status" value="1"/>
</dbReference>
<dbReference type="EC" id="2.7.7.77" evidence="8"/>
<dbReference type="Gene3D" id="3.90.550.10">
    <property type="entry name" value="Spore Coat Polysaccharide Biosynthesis Protein SpsA, Chain A"/>
    <property type="match status" value="1"/>
</dbReference>
<evidence type="ECO:0000256" key="8">
    <source>
        <dbReference type="HAMAP-Rule" id="MF_00316"/>
    </source>
</evidence>
<keyword evidence="3 8" id="KW-0479">Metal-binding</keyword>
<protein>
    <recommendedName>
        <fullName evidence="8">Molybdenum cofactor guanylyltransferase</fullName>
        <shortName evidence="8">MoCo guanylyltransferase</shortName>
        <ecNumber evidence="8">2.7.7.77</ecNumber>
    </recommendedName>
    <alternativeName>
        <fullName evidence="8">GTP:molybdopterin guanylyltransferase</fullName>
    </alternativeName>
    <alternativeName>
        <fullName evidence="8">Mo-MPT guanylyltransferase</fullName>
    </alternativeName>
    <alternativeName>
        <fullName evidence="8">Molybdopterin guanylyltransferase</fullName>
    </alternativeName>
    <alternativeName>
        <fullName evidence="8">Molybdopterin-guanine dinucleotide synthase</fullName>
        <shortName evidence="8">MGD synthase</shortName>
    </alternativeName>
</protein>
<keyword evidence="10" id="KW-0548">Nucleotidyltransferase</keyword>
<proteinExistence type="inferred from homology"/>
<organism evidence="10 11">
    <name type="scientific">Kushneria marisflavi</name>
    <dbReference type="NCBI Taxonomy" id="157779"/>
    <lineage>
        <taxon>Bacteria</taxon>
        <taxon>Pseudomonadati</taxon>
        <taxon>Pseudomonadota</taxon>
        <taxon>Gammaproteobacteria</taxon>
        <taxon>Oceanospirillales</taxon>
        <taxon>Halomonadaceae</taxon>
        <taxon>Kushneria</taxon>
    </lineage>
</organism>
<dbReference type="SUPFAM" id="SSF53448">
    <property type="entry name" value="Nucleotide-diphospho-sugar transferases"/>
    <property type="match status" value="1"/>
</dbReference>
<dbReference type="PANTHER" id="PTHR19136:SF81">
    <property type="entry name" value="MOLYBDENUM COFACTOR GUANYLYLTRANSFERASE"/>
    <property type="match status" value="1"/>
</dbReference>